<accession>A0A195ETQ6</accession>
<gene>
    <name evidence="2" type="ORF">ALC56_14422</name>
</gene>
<proteinExistence type="predicted"/>
<evidence type="ECO:0000313" key="2">
    <source>
        <dbReference type="EMBL" id="KYN31541.1"/>
    </source>
</evidence>
<sequence length="63" mass="7019">EGKTARKDGWTSELARFDEAKRSPHRHWPANCPQGAGSFHVGGSRVPGPNTFLIEMFIERLIA</sequence>
<dbReference type="EMBL" id="KQ981979">
    <property type="protein sequence ID" value="KYN31541.1"/>
    <property type="molecule type" value="Genomic_DNA"/>
</dbReference>
<evidence type="ECO:0000313" key="3">
    <source>
        <dbReference type="Proteomes" id="UP000078541"/>
    </source>
</evidence>
<feature type="region of interest" description="Disordered" evidence="1">
    <location>
        <begin position="1"/>
        <end position="31"/>
    </location>
</feature>
<organism evidence="2 3">
    <name type="scientific">Trachymyrmex septentrionalis</name>
    <dbReference type="NCBI Taxonomy" id="34720"/>
    <lineage>
        <taxon>Eukaryota</taxon>
        <taxon>Metazoa</taxon>
        <taxon>Ecdysozoa</taxon>
        <taxon>Arthropoda</taxon>
        <taxon>Hexapoda</taxon>
        <taxon>Insecta</taxon>
        <taxon>Pterygota</taxon>
        <taxon>Neoptera</taxon>
        <taxon>Endopterygota</taxon>
        <taxon>Hymenoptera</taxon>
        <taxon>Apocrita</taxon>
        <taxon>Aculeata</taxon>
        <taxon>Formicoidea</taxon>
        <taxon>Formicidae</taxon>
        <taxon>Myrmicinae</taxon>
        <taxon>Trachymyrmex</taxon>
    </lineage>
</organism>
<protein>
    <submittedName>
        <fullName evidence="2">Uncharacterized protein</fullName>
    </submittedName>
</protein>
<feature type="non-terminal residue" evidence="2">
    <location>
        <position position="1"/>
    </location>
</feature>
<evidence type="ECO:0000256" key="1">
    <source>
        <dbReference type="SAM" id="MobiDB-lite"/>
    </source>
</evidence>
<keyword evidence="3" id="KW-1185">Reference proteome</keyword>
<feature type="compositionally biased region" description="Basic and acidic residues" evidence="1">
    <location>
        <begin position="1"/>
        <end position="22"/>
    </location>
</feature>
<reference evidence="2 3" key="1">
    <citation type="submission" date="2016-03" db="EMBL/GenBank/DDBJ databases">
        <title>Trachymyrmex septentrionalis WGS genome.</title>
        <authorList>
            <person name="Nygaard S."/>
            <person name="Hu H."/>
            <person name="Boomsma J."/>
            <person name="Zhang G."/>
        </authorList>
    </citation>
    <scope>NUCLEOTIDE SEQUENCE [LARGE SCALE GENOMIC DNA]</scope>
    <source>
        <strain evidence="2">Tsep2-gDNA-1</strain>
        <tissue evidence="2">Whole body</tissue>
    </source>
</reference>
<dbReference type="AlphaFoldDB" id="A0A195ETQ6"/>
<name>A0A195ETQ6_9HYME</name>
<dbReference type="Proteomes" id="UP000078541">
    <property type="component" value="Unassembled WGS sequence"/>
</dbReference>